<keyword evidence="6 8" id="KW-0472">Membrane</keyword>
<keyword evidence="5 8" id="KW-1133">Transmembrane helix</keyword>
<accession>A0A1Y6CC22</accession>
<dbReference type="GO" id="GO:0046872">
    <property type="term" value="F:metal ion binding"/>
    <property type="evidence" value="ECO:0007669"/>
    <property type="project" value="UniProtKB-KW"/>
</dbReference>
<keyword evidence="10" id="KW-1185">Reference proteome</keyword>
<dbReference type="GO" id="GO:0140911">
    <property type="term" value="F:pore-forming activity"/>
    <property type="evidence" value="ECO:0007669"/>
    <property type="project" value="InterPro"/>
</dbReference>
<evidence type="ECO:0000256" key="5">
    <source>
        <dbReference type="ARBA" id="ARBA00022989"/>
    </source>
</evidence>
<feature type="transmembrane region" description="Helical" evidence="8">
    <location>
        <begin position="190"/>
        <end position="212"/>
    </location>
</feature>
<reference evidence="10" key="1">
    <citation type="submission" date="2017-04" db="EMBL/GenBank/DDBJ databases">
        <authorList>
            <person name="Varghese N."/>
            <person name="Submissions S."/>
        </authorList>
    </citation>
    <scope>NUCLEOTIDE SEQUENCE [LARGE SCALE GENOMIC DNA]</scope>
    <source>
        <strain evidence="10">RKEM611</strain>
    </source>
</reference>
<dbReference type="GO" id="GO:0005886">
    <property type="term" value="C:plasma membrane"/>
    <property type="evidence" value="ECO:0007669"/>
    <property type="project" value="UniProtKB-SubCell"/>
</dbReference>
<sequence length="218" mass="24453">MSSISSEYSEKEELMNALSHGIGLLMSIAGLILLINKGMYQSNVEYTVSLIVFGVSLIMVYGTSTAYHWVKNPKLKQMCKVFDHVAIYFLIAGTYTPFTLITLGDTWGWWMFGIIWTLALIGTIFKLFFTGRFNLVSTLLYVAMGWLALIVTRPLIQSLDWDGFLLLAAGGAVYTLGTLFYLAERLPYNHAVWHIFVIGGSVLHFLSIFLYVKPPIGV</sequence>
<dbReference type="EMBL" id="FWZT01000018">
    <property type="protein sequence ID" value="SMF56314.1"/>
    <property type="molecule type" value="Genomic_DNA"/>
</dbReference>
<evidence type="ECO:0000313" key="10">
    <source>
        <dbReference type="Proteomes" id="UP000192907"/>
    </source>
</evidence>
<dbReference type="NCBIfam" id="TIGR01065">
    <property type="entry name" value="hlyIII"/>
    <property type="match status" value="1"/>
</dbReference>
<feature type="transmembrane region" description="Helical" evidence="8">
    <location>
        <begin position="164"/>
        <end position="183"/>
    </location>
</feature>
<evidence type="ECO:0000256" key="7">
    <source>
        <dbReference type="PIRSR" id="PIRSR604254-1"/>
    </source>
</evidence>
<keyword evidence="4 8" id="KW-0812">Transmembrane</keyword>
<evidence type="ECO:0000256" key="2">
    <source>
        <dbReference type="ARBA" id="ARBA00008488"/>
    </source>
</evidence>
<feature type="binding site" evidence="7">
    <location>
        <position position="190"/>
    </location>
    <ligand>
        <name>Zn(2+)</name>
        <dbReference type="ChEBI" id="CHEBI:29105"/>
    </ligand>
</feature>
<proteinExistence type="inferred from homology"/>
<feature type="transmembrane region" description="Helical" evidence="8">
    <location>
        <begin position="46"/>
        <end position="69"/>
    </location>
</feature>
<feature type="binding site" evidence="7">
    <location>
        <position position="68"/>
    </location>
    <ligand>
        <name>Zn(2+)</name>
        <dbReference type="ChEBI" id="CHEBI:29105"/>
    </ligand>
</feature>
<evidence type="ECO:0000313" key="9">
    <source>
        <dbReference type="EMBL" id="SMF56314.1"/>
    </source>
</evidence>
<dbReference type="Pfam" id="PF03006">
    <property type="entry name" value="HlyIII"/>
    <property type="match status" value="1"/>
</dbReference>
<organism evidence="9 10">
    <name type="scientific">Pseudobacteriovorax antillogorgiicola</name>
    <dbReference type="NCBI Taxonomy" id="1513793"/>
    <lineage>
        <taxon>Bacteria</taxon>
        <taxon>Pseudomonadati</taxon>
        <taxon>Bdellovibrionota</taxon>
        <taxon>Oligoflexia</taxon>
        <taxon>Oligoflexales</taxon>
        <taxon>Pseudobacteriovoracaceae</taxon>
        <taxon>Pseudobacteriovorax</taxon>
    </lineage>
</organism>
<dbReference type="InterPro" id="IPR004254">
    <property type="entry name" value="AdipoR/HlyIII-related"/>
</dbReference>
<feature type="transmembrane region" description="Helical" evidence="8">
    <location>
        <begin position="107"/>
        <end position="128"/>
    </location>
</feature>
<gene>
    <name evidence="9" type="ORF">SAMN06296036_11814</name>
</gene>
<dbReference type="PANTHER" id="PTHR20855">
    <property type="entry name" value="ADIPOR/PROGESTIN RECEPTOR-RELATED"/>
    <property type="match status" value="1"/>
</dbReference>
<dbReference type="Proteomes" id="UP000192907">
    <property type="component" value="Unassembled WGS sequence"/>
</dbReference>
<dbReference type="InterPro" id="IPR005744">
    <property type="entry name" value="Hy-lIII"/>
</dbReference>
<keyword evidence="7" id="KW-0862">Zinc</keyword>
<evidence type="ECO:0000256" key="4">
    <source>
        <dbReference type="ARBA" id="ARBA00022692"/>
    </source>
</evidence>
<evidence type="ECO:0000256" key="8">
    <source>
        <dbReference type="SAM" id="Phobius"/>
    </source>
</evidence>
<feature type="transmembrane region" description="Helical" evidence="8">
    <location>
        <begin position="21"/>
        <end position="40"/>
    </location>
</feature>
<evidence type="ECO:0000256" key="1">
    <source>
        <dbReference type="ARBA" id="ARBA00004651"/>
    </source>
</evidence>
<protein>
    <submittedName>
        <fullName evidence="9">Hemolysin III</fullName>
    </submittedName>
</protein>
<evidence type="ECO:0000256" key="6">
    <source>
        <dbReference type="ARBA" id="ARBA00023136"/>
    </source>
</evidence>
<keyword evidence="7" id="KW-0479">Metal-binding</keyword>
<comment type="subcellular location">
    <subcellularLocation>
        <location evidence="1">Cell membrane</location>
        <topology evidence="1">Multi-pass membrane protein</topology>
    </subcellularLocation>
</comment>
<dbReference type="PANTHER" id="PTHR20855:SF3">
    <property type="entry name" value="LD03007P"/>
    <property type="match status" value="1"/>
</dbReference>
<name>A0A1Y6CC22_9BACT</name>
<dbReference type="AlphaFoldDB" id="A0A1Y6CC22"/>
<feature type="transmembrane region" description="Helical" evidence="8">
    <location>
        <begin position="81"/>
        <end position="101"/>
    </location>
</feature>
<dbReference type="STRING" id="1513793.SAMN06296036_11814"/>
<comment type="similarity">
    <text evidence="2">Belongs to the UPF0073 (Hly-III) family.</text>
</comment>
<feature type="binding site" evidence="7">
    <location>
        <position position="194"/>
    </location>
    <ligand>
        <name>Zn(2+)</name>
        <dbReference type="ChEBI" id="CHEBI:29105"/>
    </ligand>
</feature>
<evidence type="ECO:0000256" key="3">
    <source>
        <dbReference type="ARBA" id="ARBA00022475"/>
    </source>
</evidence>
<dbReference type="OrthoDB" id="5292759at2"/>
<dbReference type="RefSeq" id="WP_132322455.1">
    <property type="nucleotide sequence ID" value="NZ_FWZT01000018.1"/>
</dbReference>
<feature type="transmembrane region" description="Helical" evidence="8">
    <location>
        <begin position="135"/>
        <end position="152"/>
    </location>
</feature>
<keyword evidence="3" id="KW-1003">Cell membrane</keyword>